<proteinExistence type="predicted"/>
<keyword evidence="6" id="KW-1185">Reference proteome</keyword>
<dbReference type="CDD" id="cd00090">
    <property type="entry name" value="HTH_ARSR"/>
    <property type="match status" value="1"/>
</dbReference>
<evidence type="ECO:0000313" key="5">
    <source>
        <dbReference type="EMBL" id="PHN07947.1"/>
    </source>
</evidence>
<dbReference type="Gene3D" id="3.30.70.920">
    <property type="match status" value="1"/>
</dbReference>
<organism evidence="5 6">
    <name type="scientific">Flavilitoribacter nigricans (strain ATCC 23147 / DSM 23189 / NBRC 102662 / NCIMB 1420 / SS-2)</name>
    <name type="common">Lewinella nigricans</name>
    <dbReference type="NCBI Taxonomy" id="1122177"/>
    <lineage>
        <taxon>Bacteria</taxon>
        <taxon>Pseudomonadati</taxon>
        <taxon>Bacteroidota</taxon>
        <taxon>Saprospiria</taxon>
        <taxon>Saprospirales</taxon>
        <taxon>Lewinellaceae</taxon>
        <taxon>Flavilitoribacter</taxon>
    </lineage>
</organism>
<dbReference type="GO" id="GO:0005829">
    <property type="term" value="C:cytosol"/>
    <property type="evidence" value="ECO:0007669"/>
    <property type="project" value="TreeGrafter"/>
</dbReference>
<dbReference type="InterPro" id="IPR011008">
    <property type="entry name" value="Dimeric_a/b-barrel"/>
</dbReference>
<gene>
    <name evidence="5" type="ORF">CRP01_04105</name>
</gene>
<dbReference type="RefSeq" id="WP_099148736.1">
    <property type="nucleotide sequence ID" value="NZ_PDUD01000004.1"/>
</dbReference>
<keyword evidence="2" id="KW-0238">DNA-binding</keyword>
<dbReference type="GO" id="GO:0006355">
    <property type="term" value="P:regulation of DNA-templated transcription"/>
    <property type="evidence" value="ECO:0007669"/>
    <property type="project" value="UniProtKB-ARBA"/>
</dbReference>
<dbReference type="SUPFAM" id="SSF54909">
    <property type="entry name" value="Dimeric alpha+beta barrel"/>
    <property type="match status" value="1"/>
</dbReference>
<evidence type="ECO:0000256" key="2">
    <source>
        <dbReference type="ARBA" id="ARBA00023125"/>
    </source>
</evidence>
<dbReference type="Proteomes" id="UP000223913">
    <property type="component" value="Unassembled WGS sequence"/>
</dbReference>
<dbReference type="SMART" id="SM00344">
    <property type="entry name" value="HTH_ASNC"/>
    <property type="match status" value="1"/>
</dbReference>
<dbReference type="Pfam" id="PF01037">
    <property type="entry name" value="AsnC_trans_reg"/>
    <property type="match status" value="1"/>
</dbReference>
<dbReference type="InterPro" id="IPR019888">
    <property type="entry name" value="Tscrpt_reg_AsnC-like"/>
</dbReference>
<dbReference type="GO" id="GO:0043200">
    <property type="term" value="P:response to amino acid"/>
    <property type="evidence" value="ECO:0007669"/>
    <property type="project" value="TreeGrafter"/>
</dbReference>
<feature type="domain" description="HTH asnC-type" evidence="4">
    <location>
        <begin position="4"/>
        <end position="65"/>
    </location>
</feature>
<dbReference type="InterPro" id="IPR000485">
    <property type="entry name" value="AsnC-type_HTH_dom"/>
</dbReference>
<dbReference type="AlphaFoldDB" id="A0A2D0NHJ1"/>
<keyword evidence="1" id="KW-0805">Transcription regulation</keyword>
<dbReference type="PRINTS" id="PR00033">
    <property type="entry name" value="HTHASNC"/>
</dbReference>
<dbReference type="Pfam" id="PF13412">
    <property type="entry name" value="HTH_24"/>
    <property type="match status" value="1"/>
</dbReference>
<keyword evidence="3" id="KW-0804">Transcription</keyword>
<accession>A0A2D0NHJ1</accession>
<comment type="caution">
    <text evidence="5">The sequence shown here is derived from an EMBL/GenBank/DDBJ whole genome shotgun (WGS) entry which is preliminary data.</text>
</comment>
<evidence type="ECO:0000259" key="4">
    <source>
        <dbReference type="PROSITE" id="PS50956"/>
    </source>
</evidence>
<dbReference type="PROSITE" id="PS50956">
    <property type="entry name" value="HTH_ASNC_2"/>
    <property type="match status" value="1"/>
</dbReference>
<sequence length="165" mass="19075">MKEIDKLDRQILSLLMRNAKKAYTEIAQQLYVSGGTIHVRMNKLTEAGIVKGYHLSIDPNQLGYDICAFLGIYLDKSSLYDQVAKEIEKIPEIVNAHYTTGLYNIFAKIICRDTDHLREVLHDKIQRIPGIQRTETFISLEESINRPLNILEEEDEINEVEQQQQ</sequence>
<dbReference type="GO" id="GO:0043565">
    <property type="term" value="F:sequence-specific DNA binding"/>
    <property type="evidence" value="ECO:0007669"/>
    <property type="project" value="InterPro"/>
</dbReference>
<name>A0A2D0NHJ1_FLAN2</name>
<dbReference type="OrthoDB" id="1094536at2"/>
<evidence type="ECO:0000313" key="6">
    <source>
        <dbReference type="Proteomes" id="UP000223913"/>
    </source>
</evidence>
<reference evidence="5 6" key="1">
    <citation type="submission" date="2017-10" db="EMBL/GenBank/DDBJ databases">
        <title>The draft genome sequence of Lewinella nigricans NBRC 102662.</title>
        <authorList>
            <person name="Wang K."/>
        </authorList>
    </citation>
    <scope>NUCLEOTIDE SEQUENCE [LARGE SCALE GENOMIC DNA]</scope>
    <source>
        <strain evidence="5 6">NBRC 102662</strain>
    </source>
</reference>
<evidence type="ECO:0000256" key="1">
    <source>
        <dbReference type="ARBA" id="ARBA00023015"/>
    </source>
</evidence>
<dbReference type="InterPro" id="IPR036388">
    <property type="entry name" value="WH-like_DNA-bd_sf"/>
</dbReference>
<dbReference type="PANTHER" id="PTHR30154">
    <property type="entry name" value="LEUCINE-RESPONSIVE REGULATORY PROTEIN"/>
    <property type="match status" value="1"/>
</dbReference>
<protein>
    <submittedName>
        <fullName evidence="5">Transcriptional regulator AsnC</fullName>
    </submittedName>
</protein>
<evidence type="ECO:0000256" key="3">
    <source>
        <dbReference type="ARBA" id="ARBA00023163"/>
    </source>
</evidence>
<dbReference type="Gene3D" id="1.10.10.10">
    <property type="entry name" value="Winged helix-like DNA-binding domain superfamily/Winged helix DNA-binding domain"/>
    <property type="match status" value="1"/>
</dbReference>
<dbReference type="InterPro" id="IPR036390">
    <property type="entry name" value="WH_DNA-bd_sf"/>
</dbReference>
<dbReference type="InterPro" id="IPR011991">
    <property type="entry name" value="ArsR-like_HTH"/>
</dbReference>
<dbReference type="InterPro" id="IPR019887">
    <property type="entry name" value="Tscrpt_reg_AsnC/Lrp_C"/>
</dbReference>
<dbReference type="SUPFAM" id="SSF46785">
    <property type="entry name" value="Winged helix' DNA-binding domain"/>
    <property type="match status" value="1"/>
</dbReference>
<dbReference type="EMBL" id="PDUD01000004">
    <property type="protein sequence ID" value="PHN07947.1"/>
    <property type="molecule type" value="Genomic_DNA"/>
</dbReference>
<dbReference type="PANTHER" id="PTHR30154:SF34">
    <property type="entry name" value="TRANSCRIPTIONAL REGULATOR AZLB"/>
    <property type="match status" value="1"/>
</dbReference>